<reference evidence="3" key="1">
    <citation type="submission" date="2017-06" db="EMBL/GenBank/DDBJ databases">
        <authorList>
            <person name="Varghese N."/>
            <person name="Submissions S."/>
        </authorList>
    </citation>
    <scope>NUCLEOTIDE SEQUENCE [LARGE SCALE GENOMIC DNA]</scope>
    <source>
        <strain evidence="3">JAD2</strain>
    </source>
</reference>
<dbReference type="CDD" id="cd07726">
    <property type="entry name" value="ST1585-like_MBL-fold"/>
    <property type="match status" value="1"/>
</dbReference>
<evidence type="ECO:0000313" key="3">
    <source>
        <dbReference type="Proteomes" id="UP000197025"/>
    </source>
</evidence>
<dbReference type="InterPro" id="IPR037482">
    <property type="entry name" value="ST1585_MBL-fold"/>
</dbReference>
<dbReference type="InParanoid" id="A0A212RMI4"/>
<accession>A0A212RMI4</accession>
<organism evidence="2 3">
    <name type="scientific">Thermoflexus hugenholtzii JAD2</name>
    <dbReference type="NCBI Taxonomy" id="877466"/>
    <lineage>
        <taxon>Bacteria</taxon>
        <taxon>Bacillati</taxon>
        <taxon>Chloroflexota</taxon>
        <taxon>Thermoflexia</taxon>
        <taxon>Thermoflexales</taxon>
        <taxon>Thermoflexaceae</taxon>
        <taxon>Thermoflexus</taxon>
    </lineage>
</organism>
<gene>
    <name evidence="2" type="ORF">SAMN02746019_00019540</name>
</gene>
<dbReference type="Proteomes" id="UP000197025">
    <property type="component" value="Unassembled WGS sequence"/>
</dbReference>
<evidence type="ECO:0000259" key="1">
    <source>
        <dbReference type="SMART" id="SM00849"/>
    </source>
</evidence>
<dbReference type="RefSeq" id="WP_088572204.1">
    <property type="nucleotide sequence ID" value="NZ_FYEK01000071.1"/>
</dbReference>
<proteinExistence type="predicted"/>
<feature type="domain" description="Metallo-beta-lactamase" evidence="1">
    <location>
        <begin position="25"/>
        <end position="224"/>
    </location>
</feature>
<dbReference type="OrthoDB" id="333278at2"/>
<evidence type="ECO:0000313" key="2">
    <source>
        <dbReference type="EMBL" id="SNB73697.1"/>
    </source>
</evidence>
<dbReference type="SMART" id="SM00849">
    <property type="entry name" value="Lactamase_B"/>
    <property type="match status" value="1"/>
</dbReference>
<dbReference type="AlphaFoldDB" id="A0A212RMI4"/>
<name>A0A212RMI4_9CHLR</name>
<dbReference type="InterPro" id="IPR050855">
    <property type="entry name" value="NDM-1-like"/>
</dbReference>
<dbReference type="Pfam" id="PF00753">
    <property type="entry name" value="Lactamase_B"/>
    <property type="match status" value="1"/>
</dbReference>
<protein>
    <submittedName>
        <fullName evidence="2">Glyoxylase, beta-lactamase superfamily II</fullName>
    </submittedName>
</protein>
<dbReference type="Gene3D" id="3.60.15.10">
    <property type="entry name" value="Ribonuclease Z/Hydroxyacylglutathione hydrolase-like"/>
    <property type="match status" value="1"/>
</dbReference>
<keyword evidence="3" id="KW-1185">Reference proteome</keyword>
<dbReference type="InterPro" id="IPR001279">
    <property type="entry name" value="Metallo-B-lactamas"/>
</dbReference>
<dbReference type="FunCoup" id="A0A212RMI4">
    <property type="interactions" value="4"/>
</dbReference>
<dbReference type="PANTHER" id="PTHR42951:SF22">
    <property type="entry name" value="METALLO BETA-LACTAMASE SUPERFAMILY LIPOPROTEIN"/>
    <property type="match status" value="1"/>
</dbReference>
<dbReference type="EMBL" id="FYEK01000071">
    <property type="protein sequence ID" value="SNB73697.1"/>
    <property type="molecule type" value="Genomic_DNA"/>
</dbReference>
<dbReference type="PANTHER" id="PTHR42951">
    <property type="entry name" value="METALLO-BETA-LACTAMASE DOMAIN-CONTAINING"/>
    <property type="match status" value="1"/>
</dbReference>
<dbReference type="SUPFAM" id="SSF56281">
    <property type="entry name" value="Metallo-hydrolase/oxidoreductase"/>
    <property type="match status" value="1"/>
</dbReference>
<dbReference type="InterPro" id="IPR036866">
    <property type="entry name" value="RibonucZ/Hydroxyglut_hydro"/>
</dbReference>
<sequence>MPYTLHPIAEGVIAIDLHFHGRPQVIAAYLIYDGREAALVETGPTSSAEHLLEGIQAAGAPLEALRHLIVTHIHLDHAGASGFLAQRLPGAKVYVHPVGAPHLIDPSRLIASAARIYGDMLEPLWGKVIPVPADRVRVVQDGERLPVAGHTLVAFETPGHARHHHAFLDETTGLLFTGDIAGVRLPGVRYVRPPTPPPELDLEAWSASIARLRALKAQALCLTHFGTFREDIEWHWEDLERRLWDWGRWIREMIEENRTESEILEALRTRADAELRAAGADPAFYDVAVSYESVVAGYLRYWRKRAEALAPRAEG</sequence>